<accession>A0A2K3MCF8</accession>
<gene>
    <name evidence="2" type="ORF">L195_g044587</name>
</gene>
<dbReference type="CDD" id="cd06222">
    <property type="entry name" value="RNase_H_like"/>
    <property type="match status" value="1"/>
</dbReference>
<organism evidence="2 3">
    <name type="scientific">Trifolium pratense</name>
    <name type="common">Red clover</name>
    <dbReference type="NCBI Taxonomy" id="57577"/>
    <lineage>
        <taxon>Eukaryota</taxon>
        <taxon>Viridiplantae</taxon>
        <taxon>Streptophyta</taxon>
        <taxon>Embryophyta</taxon>
        <taxon>Tracheophyta</taxon>
        <taxon>Spermatophyta</taxon>
        <taxon>Magnoliopsida</taxon>
        <taxon>eudicotyledons</taxon>
        <taxon>Gunneridae</taxon>
        <taxon>Pentapetalae</taxon>
        <taxon>rosids</taxon>
        <taxon>fabids</taxon>
        <taxon>Fabales</taxon>
        <taxon>Fabaceae</taxon>
        <taxon>Papilionoideae</taxon>
        <taxon>50 kb inversion clade</taxon>
        <taxon>NPAAA clade</taxon>
        <taxon>Hologalegina</taxon>
        <taxon>IRL clade</taxon>
        <taxon>Trifolieae</taxon>
        <taxon>Trifolium</taxon>
    </lineage>
</organism>
<dbReference type="InterPro" id="IPR044730">
    <property type="entry name" value="RNase_H-like_dom_plant"/>
</dbReference>
<dbReference type="GO" id="GO:0004523">
    <property type="term" value="F:RNA-DNA hybrid ribonuclease activity"/>
    <property type="evidence" value="ECO:0007669"/>
    <property type="project" value="InterPro"/>
</dbReference>
<evidence type="ECO:0000259" key="1">
    <source>
        <dbReference type="Pfam" id="PF13456"/>
    </source>
</evidence>
<dbReference type="GO" id="GO:0003676">
    <property type="term" value="F:nucleic acid binding"/>
    <property type="evidence" value="ECO:0007669"/>
    <property type="project" value="InterPro"/>
</dbReference>
<dbReference type="EMBL" id="ASHM01056723">
    <property type="protein sequence ID" value="PNX88481.1"/>
    <property type="molecule type" value="Genomic_DNA"/>
</dbReference>
<comment type="caution">
    <text evidence="2">The sequence shown here is derived from an EMBL/GenBank/DDBJ whole genome shotgun (WGS) entry which is preliminary data.</text>
</comment>
<dbReference type="InterPro" id="IPR002156">
    <property type="entry name" value="RNaseH_domain"/>
</dbReference>
<dbReference type="Pfam" id="PF13456">
    <property type="entry name" value="RVT_3"/>
    <property type="match status" value="1"/>
</dbReference>
<feature type="domain" description="RNase H type-1" evidence="1">
    <location>
        <begin position="23"/>
        <end position="148"/>
    </location>
</feature>
<reference evidence="2 3" key="1">
    <citation type="journal article" date="2014" name="Am. J. Bot.">
        <title>Genome assembly and annotation for red clover (Trifolium pratense; Fabaceae).</title>
        <authorList>
            <person name="Istvanek J."/>
            <person name="Jaros M."/>
            <person name="Krenek A."/>
            <person name="Repkova J."/>
        </authorList>
    </citation>
    <scope>NUCLEOTIDE SEQUENCE [LARGE SCALE GENOMIC DNA]</scope>
    <source>
        <strain evidence="3">cv. Tatra</strain>
        <tissue evidence="2">Young leaves</tissue>
    </source>
</reference>
<dbReference type="PANTHER" id="PTHR47723:SF19">
    <property type="entry name" value="POLYNUCLEOTIDYL TRANSFERASE, RIBONUCLEASE H-LIKE SUPERFAMILY PROTEIN"/>
    <property type="match status" value="1"/>
</dbReference>
<evidence type="ECO:0000313" key="2">
    <source>
        <dbReference type="EMBL" id="PNX88481.1"/>
    </source>
</evidence>
<sequence length="261" mass="29599">EADVAPYRVQQTQYEEELVILYVDGSHKPDIPLAACGGFLCNTSGKWICGFTQKLDPNLRLDQVEKQAILTGLLWVQGMGKRNVLVKSDREEAVKSVNNPVISKSTKDDPLICDIKKVLDSPHWKCKPELIPILRDENKVADKLAKKAHNFTSFNLQHFGGRKKKNLYCCYARCTFLVNFCISKLQYIFMTKGNQLFAAAATAAVAGSLYSILQQPEADVAPYRVQQTHHHHHEEEEEVVIYSKLTVHFCLKFHQQVVVDI</sequence>
<dbReference type="PANTHER" id="PTHR47723">
    <property type="entry name" value="OS05G0353850 PROTEIN"/>
    <property type="match status" value="1"/>
</dbReference>
<feature type="non-terminal residue" evidence="2">
    <location>
        <position position="1"/>
    </location>
</feature>
<dbReference type="InterPro" id="IPR012337">
    <property type="entry name" value="RNaseH-like_sf"/>
</dbReference>
<proteinExistence type="predicted"/>
<dbReference type="InterPro" id="IPR053151">
    <property type="entry name" value="RNase_H-like"/>
</dbReference>
<reference evidence="2 3" key="2">
    <citation type="journal article" date="2017" name="Front. Plant Sci.">
        <title>Gene Classification and Mining of Molecular Markers Useful in Red Clover (Trifolium pratense) Breeding.</title>
        <authorList>
            <person name="Istvanek J."/>
            <person name="Dluhosova J."/>
            <person name="Dluhos P."/>
            <person name="Patkova L."/>
            <person name="Nedelnik J."/>
            <person name="Repkova J."/>
        </authorList>
    </citation>
    <scope>NUCLEOTIDE SEQUENCE [LARGE SCALE GENOMIC DNA]</scope>
    <source>
        <strain evidence="3">cv. Tatra</strain>
        <tissue evidence="2">Young leaves</tissue>
    </source>
</reference>
<name>A0A2K3MCF8_TRIPR</name>
<dbReference type="AlphaFoldDB" id="A0A2K3MCF8"/>
<dbReference type="SUPFAM" id="SSF53098">
    <property type="entry name" value="Ribonuclease H-like"/>
    <property type="match status" value="1"/>
</dbReference>
<dbReference type="Gene3D" id="3.30.420.10">
    <property type="entry name" value="Ribonuclease H-like superfamily/Ribonuclease H"/>
    <property type="match status" value="1"/>
</dbReference>
<dbReference type="InterPro" id="IPR036397">
    <property type="entry name" value="RNaseH_sf"/>
</dbReference>
<protein>
    <submittedName>
        <fullName evidence="2">Ribonuclease H</fullName>
    </submittedName>
</protein>
<evidence type="ECO:0000313" key="3">
    <source>
        <dbReference type="Proteomes" id="UP000236291"/>
    </source>
</evidence>
<dbReference type="Proteomes" id="UP000236291">
    <property type="component" value="Unassembled WGS sequence"/>
</dbReference>